<dbReference type="PANTHER" id="PTHR43301">
    <property type="entry name" value="ARABINAN ENDO-1,5-ALPHA-L-ARABINOSIDASE"/>
    <property type="match status" value="1"/>
</dbReference>
<keyword evidence="8" id="KW-0732">Signal</keyword>
<comment type="similarity">
    <text evidence="2 7">Belongs to the glycosyl hydrolase 43 family.</text>
</comment>
<dbReference type="SUPFAM" id="SSF75005">
    <property type="entry name" value="Arabinanase/levansucrase/invertase"/>
    <property type="match status" value="1"/>
</dbReference>
<dbReference type="CDD" id="cd08999">
    <property type="entry name" value="GH43_ABN-like"/>
    <property type="match status" value="1"/>
</dbReference>
<evidence type="ECO:0000256" key="2">
    <source>
        <dbReference type="ARBA" id="ARBA00009865"/>
    </source>
</evidence>
<evidence type="ECO:0000256" key="1">
    <source>
        <dbReference type="ARBA" id="ARBA00004834"/>
    </source>
</evidence>
<dbReference type="InterPro" id="IPR023296">
    <property type="entry name" value="Glyco_hydro_beta-prop_sf"/>
</dbReference>
<comment type="pathway">
    <text evidence="1">Glycan metabolism; L-arabinan degradation.</text>
</comment>
<evidence type="ECO:0000256" key="5">
    <source>
        <dbReference type="PIRSR" id="PIRSR606710-1"/>
    </source>
</evidence>
<proteinExistence type="inferred from homology"/>
<dbReference type="InterPro" id="IPR050727">
    <property type="entry name" value="GH43_arabinanases"/>
</dbReference>
<dbReference type="EMBL" id="VLLG01000004">
    <property type="protein sequence ID" value="TWI87007.1"/>
    <property type="molecule type" value="Genomic_DNA"/>
</dbReference>
<dbReference type="InterPro" id="IPR006710">
    <property type="entry name" value="Glyco_hydro_43"/>
</dbReference>
<evidence type="ECO:0000256" key="7">
    <source>
        <dbReference type="RuleBase" id="RU361187"/>
    </source>
</evidence>
<name>A0A562T0E8_CHIJA</name>
<dbReference type="OrthoDB" id="9801455at2"/>
<comment type="caution">
    <text evidence="9">The sequence shown here is derived from an EMBL/GenBank/DDBJ whole genome shotgun (WGS) entry which is preliminary data.</text>
</comment>
<feature type="active site" description="Proton donor" evidence="5">
    <location>
        <position position="216"/>
    </location>
</feature>
<evidence type="ECO:0000256" key="3">
    <source>
        <dbReference type="ARBA" id="ARBA00022801"/>
    </source>
</evidence>
<dbReference type="GO" id="GO:0005975">
    <property type="term" value="P:carbohydrate metabolic process"/>
    <property type="evidence" value="ECO:0007669"/>
    <property type="project" value="InterPro"/>
</dbReference>
<evidence type="ECO:0000256" key="6">
    <source>
        <dbReference type="PIRSR" id="PIRSR606710-2"/>
    </source>
</evidence>
<keyword evidence="10" id="KW-1185">Reference proteome</keyword>
<dbReference type="GO" id="GO:0004553">
    <property type="term" value="F:hydrolase activity, hydrolyzing O-glycosyl compounds"/>
    <property type="evidence" value="ECO:0007669"/>
    <property type="project" value="InterPro"/>
</dbReference>
<feature type="active site" description="Proton acceptor" evidence="5">
    <location>
        <position position="41"/>
    </location>
</feature>
<evidence type="ECO:0000313" key="10">
    <source>
        <dbReference type="Proteomes" id="UP000316778"/>
    </source>
</evidence>
<dbReference type="Pfam" id="PF04616">
    <property type="entry name" value="Glyco_hydro_43"/>
    <property type="match status" value="1"/>
</dbReference>
<dbReference type="RefSeq" id="WP_145717254.1">
    <property type="nucleotide sequence ID" value="NZ_BAAAFY010000004.1"/>
</dbReference>
<organism evidence="9 10">
    <name type="scientific">Chitinophaga japonensis</name>
    <name type="common">Flexibacter japonensis</name>
    <dbReference type="NCBI Taxonomy" id="104662"/>
    <lineage>
        <taxon>Bacteria</taxon>
        <taxon>Pseudomonadati</taxon>
        <taxon>Bacteroidota</taxon>
        <taxon>Chitinophagia</taxon>
        <taxon>Chitinophagales</taxon>
        <taxon>Chitinophagaceae</taxon>
        <taxon>Chitinophaga</taxon>
    </lineage>
</organism>
<keyword evidence="4 7" id="KW-0326">Glycosidase</keyword>
<feature type="site" description="Important for catalytic activity, responsible for pKa modulation of the active site Glu and correct orientation of both the proton donor and substrate" evidence="6">
    <location>
        <position position="158"/>
    </location>
</feature>
<protein>
    <submittedName>
        <fullName evidence="9">Arabinan endo-1,5-alpha-L-arabinosidase</fullName>
    </submittedName>
</protein>
<reference evidence="9 10" key="1">
    <citation type="journal article" date="2013" name="Stand. Genomic Sci.">
        <title>Genomic Encyclopedia of Type Strains, Phase I: The one thousand microbial genomes (KMG-I) project.</title>
        <authorList>
            <person name="Kyrpides N.C."/>
            <person name="Woyke T."/>
            <person name="Eisen J.A."/>
            <person name="Garrity G."/>
            <person name="Lilburn T.G."/>
            <person name="Beck B.J."/>
            <person name="Whitman W.B."/>
            <person name="Hugenholtz P."/>
            <person name="Klenk H.P."/>
        </authorList>
    </citation>
    <scope>NUCLEOTIDE SEQUENCE [LARGE SCALE GENOMIC DNA]</scope>
    <source>
        <strain evidence="9 10">DSM 13484</strain>
    </source>
</reference>
<accession>A0A562T0E8</accession>
<evidence type="ECO:0000313" key="9">
    <source>
        <dbReference type="EMBL" id="TWI87007.1"/>
    </source>
</evidence>
<dbReference type="Proteomes" id="UP000316778">
    <property type="component" value="Unassembled WGS sequence"/>
</dbReference>
<keyword evidence="3 7" id="KW-0378">Hydrolase</keyword>
<feature type="signal peptide" evidence="8">
    <location>
        <begin position="1"/>
        <end position="18"/>
    </location>
</feature>
<gene>
    <name evidence="9" type="ORF">LX66_4275</name>
</gene>
<evidence type="ECO:0000256" key="4">
    <source>
        <dbReference type="ARBA" id="ARBA00023295"/>
    </source>
</evidence>
<dbReference type="Gene3D" id="2.115.10.20">
    <property type="entry name" value="Glycosyl hydrolase domain, family 43"/>
    <property type="match status" value="1"/>
</dbReference>
<sequence>MRFIALILVLAGCRSADAPPAANPPADTGIVNPVLDTDFPDPTVIRANGKYYAYATQTRRDGRMLNIQVASSADLQHWTVLGDALPQKPAWASTTQDFWAPHVLYDSTLQQYVMFYSAESDEAETGKCLAVAFADKPEGPFTDKGTPLRCGEHFANIDPMAFTDPASGKKLLYWGSDGEPIRVQEMADDWRSFKPGTMPQPVLWPRQEATYSNLIEGAWVTLHDGKYYLYYSGDNCCGDHPNYAVMIARANQPSGPFTRYGEASGSGSSVILETDSNWLAPGHNSIFTDDEGNEWMAYHAMHPYAKGPRVMCLQRVVYEQGWPVVGKH</sequence>
<evidence type="ECO:0000256" key="8">
    <source>
        <dbReference type="SAM" id="SignalP"/>
    </source>
</evidence>
<dbReference type="PANTHER" id="PTHR43301:SF3">
    <property type="entry name" value="ARABINAN ENDO-1,5-ALPHA-L-ARABINOSIDASE A-RELATED"/>
    <property type="match status" value="1"/>
</dbReference>
<dbReference type="AlphaFoldDB" id="A0A562T0E8"/>
<feature type="chain" id="PRO_5022185717" evidence="8">
    <location>
        <begin position="19"/>
        <end position="328"/>
    </location>
</feature>